<comment type="caution">
    <text evidence="2">The sequence shown here is derived from an EMBL/GenBank/DDBJ whole genome shotgun (WGS) entry which is preliminary data.</text>
</comment>
<name>A0A401TL91_CHIPU</name>
<feature type="non-terminal residue" evidence="2">
    <location>
        <position position="59"/>
    </location>
</feature>
<evidence type="ECO:0000313" key="3">
    <source>
        <dbReference type="Proteomes" id="UP000287033"/>
    </source>
</evidence>
<gene>
    <name evidence="2" type="ORF">chiPu_0027346</name>
</gene>
<keyword evidence="3" id="KW-1185">Reference proteome</keyword>
<organism evidence="2 3">
    <name type="scientific">Chiloscyllium punctatum</name>
    <name type="common">Brownbanded bambooshark</name>
    <name type="synonym">Hemiscyllium punctatum</name>
    <dbReference type="NCBI Taxonomy" id="137246"/>
    <lineage>
        <taxon>Eukaryota</taxon>
        <taxon>Metazoa</taxon>
        <taxon>Chordata</taxon>
        <taxon>Craniata</taxon>
        <taxon>Vertebrata</taxon>
        <taxon>Chondrichthyes</taxon>
        <taxon>Elasmobranchii</taxon>
        <taxon>Galeomorphii</taxon>
        <taxon>Galeoidea</taxon>
        <taxon>Orectolobiformes</taxon>
        <taxon>Hemiscylliidae</taxon>
        <taxon>Chiloscyllium</taxon>
    </lineage>
</organism>
<dbReference type="Proteomes" id="UP000287033">
    <property type="component" value="Unassembled WGS sequence"/>
</dbReference>
<feature type="region of interest" description="Disordered" evidence="1">
    <location>
        <begin position="1"/>
        <end position="59"/>
    </location>
</feature>
<dbReference type="AlphaFoldDB" id="A0A401TL91"/>
<sequence>MTGTPRTQSAHQVPGAEIVRGHWEAKRSSSRELWGKSFPKNTNMSSAAPPSFRVGKTAR</sequence>
<reference evidence="2 3" key="1">
    <citation type="journal article" date="2018" name="Nat. Ecol. Evol.">
        <title>Shark genomes provide insights into elasmobranch evolution and the origin of vertebrates.</title>
        <authorList>
            <person name="Hara Y"/>
            <person name="Yamaguchi K"/>
            <person name="Onimaru K"/>
            <person name="Kadota M"/>
            <person name="Koyanagi M"/>
            <person name="Keeley SD"/>
            <person name="Tatsumi K"/>
            <person name="Tanaka K"/>
            <person name="Motone F"/>
            <person name="Kageyama Y"/>
            <person name="Nozu R"/>
            <person name="Adachi N"/>
            <person name="Nishimura O"/>
            <person name="Nakagawa R"/>
            <person name="Tanegashima C"/>
            <person name="Kiyatake I"/>
            <person name="Matsumoto R"/>
            <person name="Murakumo K"/>
            <person name="Nishida K"/>
            <person name="Terakita A"/>
            <person name="Kuratani S"/>
            <person name="Sato K"/>
            <person name="Hyodo S Kuraku.S."/>
        </authorList>
    </citation>
    <scope>NUCLEOTIDE SEQUENCE [LARGE SCALE GENOMIC DNA]</scope>
</reference>
<feature type="compositionally biased region" description="Basic and acidic residues" evidence="1">
    <location>
        <begin position="19"/>
        <end position="34"/>
    </location>
</feature>
<protein>
    <submittedName>
        <fullName evidence="2">Uncharacterized protein</fullName>
    </submittedName>
</protein>
<feature type="compositionally biased region" description="Polar residues" evidence="1">
    <location>
        <begin position="1"/>
        <end position="11"/>
    </location>
</feature>
<dbReference type="EMBL" id="BEZZ01101454">
    <property type="protein sequence ID" value="GCC43386.1"/>
    <property type="molecule type" value="Genomic_DNA"/>
</dbReference>
<evidence type="ECO:0000256" key="1">
    <source>
        <dbReference type="SAM" id="MobiDB-lite"/>
    </source>
</evidence>
<feature type="compositionally biased region" description="Polar residues" evidence="1">
    <location>
        <begin position="39"/>
        <end position="48"/>
    </location>
</feature>
<accession>A0A401TL91</accession>
<evidence type="ECO:0000313" key="2">
    <source>
        <dbReference type="EMBL" id="GCC43386.1"/>
    </source>
</evidence>
<proteinExistence type="predicted"/>